<dbReference type="AlphaFoldDB" id="A0A060I6S6"/>
<dbReference type="HOGENOM" id="CLU_193004_0_0_5"/>
<dbReference type="EMBL" id="CP006986">
    <property type="protein sequence ID" value="AIC27246.1"/>
    <property type="molecule type" value="Genomic_DNA"/>
</dbReference>
<evidence type="ECO:0000313" key="2">
    <source>
        <dbReference type="EMBL" id="AIC27246.1"/>
    </source>
</evidence>
<sequence>MHCHDRLQARIEPKEMQMNRIIRLAATGVLIGLSALASACTSPARHDREDYQYQLDTSRNPACAGGFRPGNARSCSY</sequence>
<evidence type="ECO:0000313" key="3">
    <source>
        <dbReference type="Proteomes" id="UP000027180"/>
    </source>
</evidence>
<keyword evidence="1" id="KW-0472">Membrane</keyword>
<proteinExistence type="predicted"/>
<name>A0A060I6S6_RHIET</name>
<accession>A0A060I6S6</accession>
<reference evidence="2 3" key="1">
    <citation type="submission" date="2013-12" db="EMBL/GenBank/DDBJ databases">
        <title>Complete genome sequence of Rhizobium etli bv. mimosae IE4771.</title>
        <authorList>
            <person name="Bustos P."/>
            <person name="Santamaria R.I."/>
            <person name="Lozano L."/>
            <person name="Ormeno-Orrillo E."/>
            <person name="Rogel M.A."/>
            <person name="Romero D."/>
            <person name="Cevallos M.A."/>
            <person name="Martinez-Romero E."/>
            <person name="Gonzalez V."/>
        </authorList>
    </citation>
    <scope>NUCLEOTIDE SEQUENCE [LARGE SCALE GENOMIC DNA]</scope>
    <source>
        <strain evidence="2 3">IE4771</strain>
    </source>
</reference>
<evidence type="ECO:0000256" key="1">
    <source>
        <dbReference type="SAM" id="Phobius"/>
    </source>
</evidence>
<keyword evidence="1" id="KW-1133">Transmembrane helix</keyword>
<protein>
    <submittedName>
        <fullName evidence="2">Uncharacterized protein</fullName>
    </submittedName>
</protein>
<keyword evidence="1" id="KW-0812">Transmembrane</keyword>
<dbReference type="Proteomes" id="UP000027180">
    <property type="component" value="Chromosome"/>
</dbReference>
<feature type="transmembrane region" description="Helical" evidence="1">
    <location>
        <begin position="21"/>
        <end position="39"/>
    </location>
</feature>
<gene>
    <name evidence="2" type="ORF">IE4771_CH02137</name>
</gene>
<organism evidence="2 3">
    <name type="scientific">Rhizobium etli bv. mimosae str. IE4771</name>
    <dbReference type="NCBI Taxonomy" id="1432050"/>
    <lineage>
        <taxon>Bacteria</taxon>
        <taxon>Pseudomonadati</taxon>
        <taxon>Pseudomonadota</taxon>
        <taxon>Alphaproteobacteria</taxon>
        <taxon>Hyphomicrobiales</taxon>
        <taxon>Rhizobiaceae</taxon>
        <taxon>Rhizobium/Agrobacterium group</taxon>
        <taxon>Rhizobium</taxon>
    </lineage>
</organism>
<dbReference type="KEGG" id="rei:IE4771_CH02137"/>